<name>A0A1L9QS66_9CYAN</name>
<evidence type="ECO:0000259" key="1">
    <source>
        <dbReference type="Pfam" id="PF00534"/>
    </source>
</evidence>
<gene>
    <name evidence="3" type="ORF">BI308_11120</name>
</gene>
<proteinExistence type="predicted"/>
<evidence type="ECO:0000313" key="3">
    <source>
        <dbReference type="EMBL" id="OJJ25513.1"/>
    </source>
</evidence>
<dbReference type="SUPFAM" id="SSF53756">
    <property type="entry name" value="UDP-Glycosyltransferase/glycogen phosphorylase"/>
    <property type="match status" value="1"/>
</dbReference>
<dbReference type="Pfam" id="PF13439">
    <property type="entry name" value="Glyco_transf_4"/>
    <property type="match status" value="1"/>
</dbReference>
<organism evidence="3 4">
    <name type="scientific">Roseofilum reptotaenium AO1-A</name>
    <dbReference type="NCBI Taxonomy" id="1925591"/>
    <lineage>
        <taxon>Bacteria</taxon>
        <taxon>Bacillati</taxon>
        <taxon>Cyanobacteriota</taxon>
        <taxon>Cyanophyceae</taxon>
        <taxon>Desertifilales</taxon>
        <taxon>Desertifilaceae</taxon>
        <taxon>Roseofilum</taxon>
    </lineage>
</organism>
<dbReference type="InterPro" id="IPR050194">
    <property type="entry name" value="Glycosyltransferase_grp1"/>
</dbReference>
<dbReference type="Pfam" id="PF00534">
    <property type="entry name" value="Glycos_transf_1"/>
    <property type="match status" value="1"/>
</dbReference>
<protein>
    <submittedName>
        <fullName evidence="3">Group 1 glycosyl transferase</fullName>
    </submittedName>
</protein>
<dbReference type="STRING" id="1925591.BI308_11120"/>
<dbReference type="InterPro" id="IPR028098">
    <property type="entry name" value="Glyco_trans_4-like_N"/>
</dbReference>
<dbReference type="GO" id="GO:0016757">
    <property type="term" value="F:glycosyltransferase activity"/>
    <property type="evidence" value="ECO:0007669"/>
    <property type="project" value="InterPro"/>
</dbReference>
<dbReference type="AlphaFoldDB" id="A0A1L9QS66"/>
<evidence type="ECO:0000259" key="2">
    <source>
        <dbReference type="Pfam" id="PF13439"/>
    </source>
</evidence>
<feature type="domain" description="Glycosyl transferase family 1" evidence="1">
    <location>
        <begin position="173"/>
        <end position="334"/>
    </location>
</feature>
<evidence type="ECO:0000313" key="4">
    <source>
        <dbReference type="Proteomes" id="UP000183940"/>
    </source>
</evidence>
<feature type="domain" description="Glycosyltransferase subfamily 4-like N-terminal" evidence="2">
    <location>
        <begin position="17"/>
        <end position="166"/>
    </location>
</feature>
<reference evidence="3" key="1">
    <citation type="submission" date="2016-10" db="EMBL/GenBank/DDBJ databases">
        <title>CRISPR-Cas defence system in Roseofilum reptotaenium: evidence of a bacteriophage-cyanobacterium arms race in the coral black band disease.</title>
        <authorList>
            <person name="Buerger P."/>
            <person name="Wood-Charlson E.M."/>
            <person name="Weynberg K.D."/>
            <person name="Willis B."/>
            <person name="Van Oppen M.J."/>
        </authorList>
    </citation>
    <scope>NUCLEOTIDE SEQUENCE [LARGE SCALE GENOMIC DNA]</scope>
    <source>
        <strain evidence="3">AO1-A</strain>
    </source>
</reference>
<accession>A0A1L9QS66</accession>
<keyword evidence="4" id="KW-1185">Reference proteome</keyword>
<dbReference type="InterPro" id="IPR001296">
    <property type="entry name" value="Glyco_trans_1"/>
</dbReference>
<dbReference type="Gene3D" id="3.40.50.2000">
    <property type="entry name" value="Glycogen Phosphorylase B"/>
    <property type="match status" value="2"/>
</dbReference>
<sequence>MKVVYITPTYFSDRSLIGGAERYASTLACLMAEHVDTTLVSFGPHRQSYEEDNLNIEIFPVKTPIHGNMMNAIHIGYISSLLNATIIHIHHIYTLVSDVSCLIGHFLGKRVFVTDHGGGGSLVINHKLPVFRCYTNLVAQSEYTLGSINDQLSQKAVTIKGGVDTNWFYPTSTVKKEKKILFVGRIIPHKGINYLIEGFKLLAFSDYKLTIVGRIKGDISQRFYRYLRKIAEGLPVEFIQDADDCRLLHEYRSAIVTVLPSVHTNCYGDYTSVPELMGFTLLESQACGTPVICTDAGAMHEFVDHGRTGLVVKQNSGQAIAKALQHLIQLSSQDYQEYQKHSIEWIANNFSWSIVVKKHLELYQGIANSL</sequence>
<dbReference type="Proteomes" id="UP000183940">
    <property type="component" value="Unassembled WGS sequence"/>
</dbReference>
<dbReference type="PANTHER" id="PTHR45947:SF3">
    <property type="entry name" value="SULFOQUINOVOSYL TRANSFERASE SQD2"/>
    <property type="match status" value="1"/>
</dbReference>
<comment type="caution">
    <text evidence="3">The sequence shown here is derived from an EMBL/GenBank/DDBJ whole genome shotgun (WGS) entry which is preliminary data.</text>
</comment>
<keyword evidence="3" id="KW-0808">Transferase</keyword>
<dbReference type="CDD" id="cd03801">
    <property type="entry name" value="GT4_PimA-like"/>
    <property type="match status" value="1"/>
</dbReference>
<dbReference type="PANTHER" id="PTHR45947">
    <property type="entry name" value="SULFOQUINOVOSYL TRANSFERASE SQD2"/>
    <property type="match status" value="1"/>
</dbReference>
<dbReference type="EMBL" id="MLAW01000016">
    <property type="protein sequence ID" value="OJJ25513.1"/>
    <property type="molecule type" value="Genomic_DNA"/>
</dbReference>